<keyword evidence="2" id="KW-0813">Transport</keyword>
<feature type="transmembrane region" description="Helical" evidence="7">
    <location>
        <begin position="21"/>
        <end position="47"/>
    </location>
</feature>
<keyword evidence="4 7" id="KW-0812">Transmembrane</keyword>
<evidence type="ECO:0000256" key="3">
    <source>
        <dbReference type="ARBA" id="ARBA00022475"/>
    </source>
</evidence>
<dbReference type="Proteomes" id="UP000273154">
    <property type="component" value="Chromosome"/>
</dbReference>
<evidence type="ECO:0000256" key="6">
    <source>
        <dbReference type="ARBA" id="ARBA00023136"/>
    </source>
</evidence>
<dbReference type="RefSeq" id="WP_126422362.1">
    <property type="nucleotide sequence ID" value="NZ_AP019367.1"/>
</dbReference>
<feature type="transmembrane region" description="Helical" evidence="7">
    <location>
        <begin position="99"/>
        <end position="121"/>
    </location>
</feature>
<proteinExistence type="predicted"/>
<evidence type="ECO:0000313" key="8">
    <source>
        <dbReference type="EMBL" id="BBH50489.1"/>
    </source>
</evidence>
<dbReference type="InterPro" id="IPR052031">
    <property type="entry name" value="Membrane_Transporter-Flippase"/>
</dbReference>
<dbReference type="Pfam" id="PF01554">
    <property type="entry name" value="MatE"/>
    <property type="match status" value="2"/>
</dbReference>
<dbReference type="OrthoDB" id="9806302at2"/>
<dbReference type="AlphaFoldDB" id="A0A3G9K8K1"/>
<dbReference type="PANTHER" id="PTHR43549:SF3">
    <property type="entry name" value="MULTIDRUG RESISTANCE PROTEIN YPNP-RELATED"/>
    <property type="match status" value="1"/>
</dbReference>
<dbReference type="PIRSF" id="PIRSF006603">
    <property type="entry name" value="DinF"/>
    <property type="match status" value="1"/>
</dbReference>
<dbReference type="GO" id="GO:0042910">
    <property type="term" value="F:xenobiotic transmembrane transporter activity"/>
    <property type="evidence" value="ECO:0007669"/>
    <property type="project" value="InterPro"/>
</dbReference>
<accession>A0A3G9K8K1</accession>
<sequence length="459" mass="49374">MARRRWSGSLDVTEGRIGRQLLLLCVPVFFSSFFQEAYSLVNTFVVGQFAGKAALGGIQATAPLVDLAVGFSVGMGTGFAVVCSQYFGARDEERLRASVHTAMTIALVGGLAVSVLGGLLAGPILTLMGTPTDLMGESLDFVRLYFGAMVFSIVYNTGSAVQRSVGDTRSPSIIVASTCVVNIVLDLVFVAGLHMEALGAGLATALSLVWGCVVTLVRLTHVDGPWRLEVRRLGIDPGICRVMLRTGLPLGLQSSCYSVSNIITQSTINSFGSTVVTAFGLCGRIDAIVWMVSEALGVAVTTFSAQNFGARNYERMRRGLRAALCLTALVVGSLSVALLANVRALAGFFIDDAQIAELTAQVMWYVGPFYVVYSLYDNIAGTIRGAGESLRPMLIVLTGSCLLRIIWQLVIVPLDHTLHMAMLSYPITWVTTGIAFIFYYRFGHWMDHAHERKEANLAA</sequence>
<dbReference type="GO" id="GO:0005886">
    <property type="term" value="C:plasma membrane"/>
    <property type="evidence" value="ECO:0007669"/>
    <property type="project" value="UniProtKB-SubCell"/>
</dbReference>
<keyword evidence="9" id="KW-1185">Reference proteome</keyword>
<evidence type="ECO:0000256" key="1">
    <source>
        <dbReference type="ARBA" id="ARBA00004651"/>
    </source>
</evidence>
<dbReference type="PANTHER" id="PTHR43549">
    <property type="entry name" value="MULTIDRUG RESISTANCE PROTEIN YPNP-RELATED"/>
    <property type="match status" value="1"/>
</dbReference>
<evidence type="ECO:0000256" key="4">
    <source>
        <dbReference type="ARBA" id="ARBA00022692"/>
    </source>
</evidence>
<evidence type="ECO:0000313" key="9">
    <source>
        <dbReference type="Proteomes" id="UP000273154"/>
    </source>
</evidence>
<dbReference type="EMBL" id="AP019367">
    <property type="protein sequence ID" value="BBH50489.1"/>
    <property type="molecule type" value="Genomic_DNA"/>
</dbReference>
<evidence type="ECO:0000256" key="7">
    <source>
        <dbReference type="SAM" id="Phobius"/>
    </source>
</evidence>
<feature type="transmembrane region" description="Helical" evidence="7">
    <location>
        <begin position="423"/>
        <end position="442"/>
    </location>
</feature>
<evidence type="ECO:0000256" key="5">
    <source>
        <dbReference type="ARBA" id="ARBA00022989"/>
    </source>
</evidence>
<dbReference type="KEGG" id="pcat:Pcatena_10760"/>
<name>A0A3G9K8K1_9ACTN</name>
<dbReference type="NCBIfam" id="TIGR00797">
    <property type="entry name" value="matE"/>
    <property type="match status" value="1"/>
</dbReference>
<reference evidence="9" key="1">
    <citation type="submission" date="2018-11" db="EMBL/GenBank/DDBJ databases">
        <title>Comparative genomics of Parolsenella catena and Libanicoccus massiliensis: Reclassification of Libanicoccus massiliensis as Parolsenella massiliensis comb. nov.</title>
        <authorList>
            <person name="Sakamoto M."/>
            <person name="Ikeyama N."/>
            <person name="Murakami T."/>
            <person name="Mori H."/>
            <person name="Yuki M."/>
            <person name="Ohkuma M."/>
        </authorList>
    </citation>
    <scope>NUCLEOTIDE SEQUENCE [LARGE SCALE GENOMIC DNA]</scope>
    <source>
        <strain evidence="9">JCM 31932</strain>
    </source>
</reference>
<keyword evidence="6 7" id="KW-0472">Membrane</keyword>
<feature type="transmembrane region" description="Helical" evidence="7">
    <location>
        <begin position="320"/>
        <end position="342"/>
    </location>
</feature>
<comment type="subcellular location">
    <subcellularLocation>
        <location evidence="1">Cell membrane</location>
        <topology evidence="1">Multi-pass membrane protein</topology>
    </subcellularLocation>
</comment>
<feature type="transmembrane region" description="Helical" evidence="7">
    <location>
        <begin position="197"/>
        <end position="217"/>
    </location>
</feature>
<dbReference type="GO" id="GO:0015297">
    <property type="term" value="F:antiporter activity"/>
    <property type="evidence" value="ECO:0007669"/>
    <property type="project" value="InterPro"/>
</dbReference>
<organism evidence="8 9">
    <name type="scientific">Parolsenella catena</name>
    <dbReference type="NCBI Taxonomy" id="2003188"/>
    <lineage>
        <taxon>Bacteria</taxon>
        <taxon>Bacillati</taxon>
        <taxon>Actinomycetota</taxon>
        <taxon>Coriobacteriia</taxon>
        <taxon>Coriobacteriales</taxon>
        <taxon>Atopobiaceae</taxon>
        <taxon>Parolsenella</taxon>
    </lineage>
</organism>
<feature type="transmembrane region" description="Helical" evidence="7">
    <location>
        <begin position="173"/>
        <end position="191"/>
    </location>
</feature>
<keyword evidence="3" id="KW-1003">Cell membrane</keyword>
<dbReference type="GeneID" id="88849207"/>
<feature type="transmembrane region" description="Helical" evidence="7">
    <location>
        <begin position="141"/>
        <end position="161"/>
    </location>
</feature>
<dbReference type="InterPro" id="IPR048279">
    <property type="entry name" value="MdtK-like"/>
</dbReference>
<feature type="transmembrane region" description="Helical" evidence="7">
    <location>
        <begin position="392"/>
        <end position="411"/>
    </location>
</feature>
<feature type="transmembrane region" description="Helical" evidence="7">
    <location>
        <begin position="362"/>
        <end position="380"/>
    </location>
</feature>
<feature type="transmembrane region" description="Helical" evidence="7">
    <location>
        <begin position="67"/>
        <end position="87"/>
    </location>
</feature>
<protein>
    <submittedName>
        <fullName evidence="8">MATE family efflux transporter</fullName>
    </submittedName>
</protein>
<gene>
    <name evidence="8" type="primary">matE_2</name>
    <name evidence="8" type="ORF">Pcatena_10760</name>
</gene>
<evidence type="ECO:0000256" key="2">
    <source>
        <dbReference type="ARBA" id="ARBA00022448"/>
    </source>
</evidence>
<dbReference type="CDD" id="cd13138">
    <property type="entry name" value="MATE_yoeA_like"/>
    <property type="match status" value="1"/>
</dbReference>
<keyword evidence="5 7" id="KW-1133">Transmembrane helix</keyword>
<dbReference type="InterPro" id="IPR002528">
    <property type="entry name" value="MATE_fam"/>
</dbReference>